<keyword evidence="1" id="KW-1133">Transmembrane helix</keyword>
<keyword evidence="1" id="KW-0812">Transmembrane</keyword>
<dbReference type="InterPro" id="IPR014509">
    <property type="entry name" value="YjdF-like"/>
</dbReference>
<organism evidence="2 3">
    <name type="scientific">Lysobacter brunescens</name>
    <dbReference type="NCBI Taxonomy" id="262323"/>
    <lineage>
        <taxon>Bacteria</taxon>
        <taxon>Pseudomonadati</taxon>
        <taxon>Pseudomonadota</taxon>
        <taxon>Gammaproteobacteria</taxon>
        <taxon>Lysobacterales</taxon>
        <taxon>Lysobacteraceae</taxon>
        <taxon>Lysobacter</taxon>
    </lineage>
</organism>
<feature type="transmembrane region" description="Helical" evidence="1">
    <location>
        <begin position="34"/>
        <end position="50"/>
    </location>
</feature>
<dbReference type="RefSeq" id="WP_386823715.1">
    <property type="nucleotide sequence ID" value="NZ_JBHTIF010000001.1"/>
</dbReference>
<feature type="transmembrane region" description="Helical" evidence="1">
    <location>
        <begin position="111"/>
        <end position="128"/>
    </location>
</feature>
<protein>
    <submittedName>
        <fullName evidence="2">DUF2238 domain-containing protein</fullName>
    </submittedName>
</protein>
<evidence type="ECO:0000313" key="3">
    <source>
        <dbReference type="Proteomes" id="UP001597110"/>
    </source>
</evidence>
<proteinExistence type="predicted"/>
<name>A0ABW2YCN3_9GAMM</name>
<evidence type="ECO:0000313" key="2">
    <source>
        <dbReference type="EMBL" id="MFD0726157.1"/>
    </source>
</evidence>
<gene>
    <name evidence="2" type="ORF">ACFQ0E_11200</name>
</gene>
<dbReference type="Pfam" id="PF09997">
    <property type="entry name" value="DUF2238"/>
    <property type="match status" value="1"/>
</dbReference>
<keyword evidence="3" id="KW-1185">Reference proteome</keyword>
<reference evidence="3" key="1">
    <citation type="journal article" date="2019" name="Int. J. Syst. Evol. Microbiol.">
        <title>The Global Catalogue of Microorganisms (GCM) 10K type strain sequencing project: providing services to taxonomists for standard genome sequencing and annotation.</title>
        <authorList>
            <consortium name="The Broad Institute Genomics Platform"/>
            <consortium name="The Broad Institute Genome Sequencing Center for Infectious Disease"/>
            <person name="Wu L."/>
            <person name="Ma J."/>
        </authorList>
    </citation>
    <scope>NUCLEOTIDE SEQUENCE [LARGE SCALE GENOMIC DNA]</scope>
    <source>
        <strain evidence="3">CCUG 55585</strain>
    </source>
</reference>
<sequence>MASARADIAKRTAFALTLAVFAITWISPLWPLEQALHGSLAVVGLIWLVLHDRRWPMRSGDFIAICAFIAIHCIAARWLYSNVPYDAWCRAVFDWSPQQAFGWERNHFDRLIHLLYGLCFTAALAAHARQRWPGIGAGGAFTLAVLAIMASSLIYEWLEWAIALLLSPEQAEAYNGQQGDIWDAHMDMLLATLGALATWPWRARHIPGTAP</sequence>
<comment type="caution">
    <text evidence="2">The sequence shown here is derived from an EMBL/GenBank/DDBJ whole genome shotgun (WGS) entry which is preliminary data.</text>
</comment>
<feature type="transmembrane region" description="Helical" evidence="1">
    <location>
        <begin position="135"/>
        <end position="158"/>
    </location>
</feature>
<feature type="transmembrane region" description="Helical" evidence="1">
    <location>
        <begin position="12"/>
        <end position="28"/>
    </location>
</feature>
<dbReference type="EMBL" id="JBHTIF010000001">
    <property type="protein sequence ID" value="MFD0726157.1"/>
    <property type="molecule type" value="Genomic_DNA"/>
</dbReference>
<dbReference type="Proteomes" id="UP001597110">
    <property type="component" value="Unassembled WGS sequence"/>
</dbReference>
<feature type="transmembrane region" description="Helical" evidence="1">
    <location>
        <begin position="62"/>
        <end position="80"/>
    </location>
</feature>
<accession>A0ABW2YCN3</accession>
<evidence type="ECO:0000256" key="1">
    <source>
        <dbReference type="SAM" id="Phobius"/>
    </source>
</evidence>
<keyword evidence="1" id="KW-0472">Membrane</keyword>